<evidence type="ECO:0008006" key="3">
    <source>
        <dbReference type="Google" id="ProtNLM"/>
    </source>
</evidence>
<gene>
    <name evidence="1" type="ORF">TsocGM_09050</name>
</gene>
<dbReference type="EMBL" id="RYZH01000014">
    <property type="protein sequence ID" value="RUL88079.1"/>
    <property type="molecule type" value="Genomic_DNA"/>
</dbReference>
<evidence type="ECO:0000313" key="2">
    <source>
        <dbReference type="Proteomes" id="UP000280296"/>
    </source>
</evidence>
<reference evidence="1 2" key="2">
    <citation type="submission" date="2019-01" db="EMBL/GenBank/DDBJ databases">
        <title>Tautonia sociabilis, a novel thermotolerant planctomycete of Isosphaeraceae family, isolated from a 4000 m deep subterranean habitat.</title>
        <authorList>
            <person name="Kovaleva O.L."/>
            <person name="Elcheninov A.G."/>
            <person name="Van Heerden E."/>
            <person name="Toshchakov S.V."/>
            <person name="Novikov A."/>
            <person name="Bonch-Osmolovskaya E.A."/>
            <person name="Kublanov I.V."/>
        </authorList>
    </citation>
    <scope>NUCLEOTIDE SEQUENCE [LARGE SCALE GENOMIC DNA]</scope>
    <source>
        <strain evidence="1 2">GM2012</strain>
    </source>
</reference>
<proteinExistence type="predicted"/>
<name>A0A432MLD8_9BACT</name>
<reference evidence="1 2" key="1">
    <citation type="submission" date="2018-12" db="EMBL/GenBank/DDBJ databases">
        <authorList>
            <person name="Toschakov S.V."/>
        </authorList>
    </citation>
    <scope>NUCLEOTIDE SEQUENCE [LARGE SCALE GENOMIC DNA]</scope>
    <source>
        <strain evidence="1 2">GM2012</strain>
    </source>
</reference>
<comment type="caution">
    <text evidence="1">The sequence shown here is derived from an EMBL/GenBank/DDBJ whole genome shotgun (WGS) entry which is preliminary data.</text>
</comment>
<evidence type="ECO:0000313" key="1">
    <source>
        <dbReference type="EMBL" id="RUL88079.1"/>
    </source>
</evidence>
<protein>
    <recommendedName>
        <fullName evidence="3">Response regulatory domain-containing protein</fullName>
    </recommendedName>
</protein>
<dbReference type="RefSeq" id="WP_126724988.1">
    <property type="nucleotide sequence ID" value="NZ_RYZH01000014.1"/>
</dbReference>
<dbReference type="SUPFAM" id="SSF52172">
    <property type="entry name" value="CheY-like"/>
    <property type="match status" value="1"/>
</dbReference>
<dbReference type="InterPro" id="IPR011006">
    <property type="entry name" value="CheY-like_superfamily"/>
</dbReference>
<dbReference type="AlphaFoldDB" id="A0A432MLD8"/>
<organism evidence="1 2">
    <name type="scientific">Tautonia sociabilis</name>
    <dbReference type="NCBI Taxonomy" id="2080755"/>
    <lineage>
        <taxon>Bacteria</taxon>
        <taxon>Pseudomonadati</taxon>
        <taxon>Planctomycetota</taxon>
        <taxon>Planctomycetia</taxon>
        <taxon>Isosphaerales</taxon>
        <taxon>Isosphaeraceae</taxon>
        <taxon>Tautonia</taxon>
    </lineage>
</organism>
<sequence length="87" mass="9488">MLAAVQVSNFVARFTAEVSAPSATTASGSYNSEYILEWGTIGSRDALLVSGYSLEEDIRRSREAGFDHHLVKPVDFDSLLALIGRPR</sequence>
<dbReference type="Gene3D" id="3.40.50.2300">
    <property type="match status" value="1"/>
</dbReference>
<dbReference type="Proteomes" id="UP000280296">
    <property type="component" value="Unassembled WGS sequence"/>
</dbReference>
<dbReference type="OrthoDB" id="9800897at2"/>
<accession>A0A432MLD8</accession>
<keyword evidence="2" id="KW-1185">Reference proteome</keyword>